<organism evidence="2 3">
    <name type="scientific">Serinibacter arcticus</name>
    <dbReference type="NCBI Taxonomy" id="1655435"/>
    <lineage>
        <taxon>Bacteria</taxon>
        <taxon>Bacillati</taxon>
        <taxon>Actinomycetota</taxon>
        <taxon>Actinomycetes</taxon>
        <taxon>Micrococcales</taxon>
        <taxon>Beutenbergiaceae</taxon>
        <taxon>Serinibacter</taxon>
    </lineage>
</organism>
<feature type="compositionally biased region" description="Low complexity" evidence="1">
    <location>
        <begin position="83"/>
        <end position="101"/>
    </location>
</feature>
<feature type="compositionally biased region" description="Basic and acidic residues" evidence="1">
    <location>
        <begin position="1"/>
        <end position="11"/>
    </location>
</feature>
<protein>
    <submittedName>
        <fullName evidence="2">Uncharacterized protein</fullName>
    </submittedName>
</protein>
<reference evidence="2 3" key="1">
    <citation type="submission" date="2018-03" db="EMBL/GenBank/DDBJ databases">
        <title>Genome assembly of novel Miniimonas species PCH200.</title>
        <authorList>
            <person name="Thakur V."/>
            <person name="Kumar V."/>
            <person name="Singh D."/>
        </authorList>
    </citation>
    <scope>NUCLEOTIDE SEQUENCE [LARGE SCALE GENOMIC DNA]</scope>
    <source>
        <strain evidence="2 3">PCH200</strain>
    </source>
</reference>
<dbReference type="EMBL" id="PYHR01000002">
    <property type="protein sequence ID" value="PWD50492.1"/>
    <property type="molecule type" value="Genomic_DNA"/>
</dbReference>
<evidence type="ECO:0000256" key="1">
    <source>
        <dbReference type="SAM" id="MobiDB-lite"/>
    </source>
</evidence>
<name>A0A2U1ZU92_9MICO</name>
<sequence>MQKSTERKQAHVSESTSSDAVIDEVDDTTSSDVALDAAGDSTEPTPVDADGTAVEADVDDAGAEQADEPEEVDPSRPTAATCPSSRATGTSSTPTRATRTA</sequence>
<dbReference type="Proteomes" id="UP000245166">
    <property type="component" value="Unassembled WGS sequence"/>
</dbReference>
<feature type="compositionally biased region" description="Acidic residues" evidence="1">
    <location>
        <begin position="56"/>
        <end position="72"/>
    </location>
</feature>
<comment type="caution">
    <text evidence="2">The sequence shown here is derived from an EMBL/GenBank/DDBJ whole genome shotgun (WGS) entry which is preliminary data.</text>
</comment>
<gene>
    <name evidence="2" type="ORF">C8046_07325</name>
</gene>
<dbReference type="AlphaFoldDB" id="A0A2U1ZU92"/>
<accession>A0A2U1ZU92</accession>
<feature type="region of interest" description="Disordered" evidence="1">
    <location>
        <begin position="1"/>
        <end position="101"/>
    </location>
</feature>
<evidence type="ECO:0000313" key="2">
    <source>
        <dbReference type="EMBL" id="PWD50492.1"/>
    </source>
</evidence>
<proteinExistence type="predicted"/>
<keyword evidence="3" id="KW-1185">Reference proteome</keyword>
<evidence type="ECO:0000313" key="3">
    <source>
        <dbReference type="Proteomes" id="UP000245166"/>
    </source>
</evidence>